<evidence type="ECO:0000313" key="3">
    <source>
        <dbReference type="EMBL" id="GEL59755.1"/>
    </source>
</evidence>
<dbReference type="RefSeq" id="WP_048838689.1">
    <property type="nucleotide sequence ID" value="NZ_BAMV01000014.1"/>
</dbReference>
<dbReference type="STRING" id="1231339.Abci_014_045"/>
<dbReference type="SUPFAM" id="SSF54523">
    <property type="entry name" value="Pili subunits"/>
    <property type="match status" value="1"/>
</dbReference>
<reference evidence="2 4" key="1">
    <citation type="submission" date="2012-11" db="EMBL/GenBank/DDBJ databases">
        <title>Whole genome sequence of Acetobacter cibinongensis 4H-1.</title>
        <authorList>
            <person name="Azuma Y."/>
            <person name="Higashiura N."/>
            <person name="Hirakawa H."/>
            <person name="Matsushita K."/>
        </authorList>
    </citation>
    <scope>NUCLEOTIDE SEQUENCE [LARGE SCALE GENOMIC DNA]</scope>
    <source>
        <strain evidence="2 4">4H-1</strain>
    </source>
</reference>
<keyword evidence="1" id="KW-0812">Transmembrane</keyword>
<evidence type="ECO:0000313" key="5">
    <source>
        <dbReference type="Proteomes" id="UP000321891"/>
    </source>
</evidence>
<accession>A0A0D6N4Y2</accession>
<dbReference type="PROSITE" id="PS00409">
    <property type="entry name" value="PROKAR_NTER_METHYL"/>
    <property type="match status" value="1"/>
</dbReference>
<accession>A0A6N3SQU7</accession>
<dbReference type="EMBL" id="BAMV01000014">
    <property type="protein sequence ID" value="GAN60633.1"/>
    <property type="molecule type" value="Genomic_DNA"/>
</dbReference>
<evidence type="ECO:0000313" key="4">
    <source>
        <dbReference type="Proteomes" id="UP000032671"/>
    </source>
</evidence>
<dbReference type="InterPro" id="IPR045584">
    <property type="entry name" value="Pilin-like"/>
</dbReference>
<keyword evidence="1" id="KW-1133">Transmembrane helix</keyword>
<dbReference type="Proteomes" id="UP000321891">
    <property type="component" value="Unassembled WGS sequence"/>
</dbReference>
<dbReference type="Pfam" id="PF07963">
    <property type="entry name" value="N_methyl"/>
    <property type="match status" value="1"/>
</dbReference>
<feature type="transmembrane region" description="Helical" evidence="1">
    <location>
        <begin position="12"/>
        <end position="31"/>
    </location>
</feature>
<evidence type="ECO:0000256" key="1">
    <source>
        <dbReference type="SAM" id="Phobius"/>
    </source>
</evidence>
<dbReference type="InterPro" id="IPR012902">
    <property type="entry name" value="N_methyl_site"/>
</dbReference>
<evidence type="ECO:0000313" key="2">
    <source>
        <dbReference type="EMBL" id="GAN60633.1"/>
    </source>
</evidence>
<dbReference type="Proteomes" id="UP000032671">
    <property type="component" value="Unassembled WGS sequence"/>
</dbReference>
<comment type="caution">
    <text evidence="2">The sequence shown here is derived from an EMBL/GenBank/DDBJ whole genome shotgun (WGS) entry which is preliminary data.</text>
</comment>
<gene>
    <name evidence="2" type="ORF">Abci_014_045</name>
    <name evidence="3" type="ORF">ACI01nite_23570</name>
</gene>
<protein>
    <submittedName>
        <fullName evidence="2">General secretion pathway protein H/pseudopilin H</fullName>
    </submittedName>
</protein>
<name>A0A0D6N4Y2_9PROT</name>
<keyword evidence="1" id="KW-0472">Membrane</keyword>
<proteinExistence type="predicted"/>
<sequence length="143" mass="15644">MTWRTKQEQGFTLLEMIIVLAIAGLFLSLMLERGPVHSTLASFLQAREALLSTLRTARLDAMTKGAPITVRFNSAQNQILELSSKTIIKTVYLPKEAALLAPMPFVFQPDGLGAPVAWVLHVQARTLSVSVSPLTGRIMAHGF</sequence>
<dbReference type="NCBIfam" id="TIGR02532">
    <property type="entry name" value="IV_pilin_GFxxxE"/>
    <property type="match status" value="1"/>
</dbReference>
<dbReference type="EMBL" id="BJVU01000013">
    <property type="protein sequence ID" value="GEL59755.1"/>
    <property type="molecule type" value="Genomic_DNA"/>
</dbReference>
<organism evidence="2 4">
    <name type="scientific">Acetobacter cibinongensis</name>
    <dbReference type="NCBI Taxonomy" id="146475"/>
    <lineage>
        <taxon>Bacteria</taxon>
        <taxon>Pseudomonadati</taxon>
        <taxon>Pseudomonadota</taxon>
        <taxon>Alphaproteobacteria</taxon>
        <taxon>Acetobacterales</taxon>
        <taxon>Acetobacteraceae</taxon>
        <taxon>Acetobacter</taxon>
    </lineage>
</organism>
<dbReference type="AlphaFoldDB" id="A0A0D6N4Y2"/>
<reference evidence="3 5" key="2">
    <citation type="submission" date="2019-07" db="EMBL/GenBank/DDBJ databases">
        <title>Whole genome shotgun sequence of Acetobacter cibinongensis NBRC 16605.</title>
        <authorList>
            <person name="Hosoyama A."/>
            <person name="Uohara A."/>
            <person name="Ohji S."/>
            <person name="Ichikawa N."/>
        </authorList>
    </citation>
    <scope>NUCLEOTIDE SEQUENCE [LARGE SCALE GENOMIC DNA]</scope>
    <source>
        <strain evidence="3 5">NBRC 16605</strain>
    </source>
</reference>
<keyword evidence="5" id="KW-1185">Reference proteome</keyword>